<dbReference type="AlphaFoldDB" id="A0A2T4BRN5"/>
<name>A0A2T4BRN5_TRILO</name>
<dbReference type="EMBL" id="KZ679144">
    <property type="protein sequence ID" value="PTB71954.1"/>
    <property type="molecule type" value="Genomic_DNA"/>
</dbReference>
<keyword evidence="3" id="KW-1185">Reference proteome</keyword>
<evidence type="ECO:0000313" key="3">
    <source>
        <dbReference type="Proteomes" id="UP000240760"/>
    </source>
</evidence>
<keyword evidence="1" id="KW-1133">Transmembrane helix</keyword>
<feature type="transmembrane region" description="Helical" evidence="1">
    <location>
        <begin position="12"/>
        <end position="32"/>
    </location>
</feature>
<accession>A0A2T4BRN5</accession>
<evidence type="ECO:0000313" key="2">
    <source>
        <dbReference type="EMBL" id="PTB71954.1"/>
    </source>
</evidence>
<sequence length="108" mass="12528">MFILMSEHFLSIFSCFIFCLWFTELLGGLYLIGGVFGLCVYEMWTKKFLCIVACIYFAGFGETTYSVRFSCYAIGRDNDKQGFSVLVRRGIQRRCWDLGRMGIYLCGR</sequence>
<protein>
    <submittedName>
        <fullName evidence="2">Uncharacterized protein</fullName>
    </submittedName>
</protein>
<reference evidence="2 3" key="1">
    <citation type="submission" date="2016-07" db="EMBL/GenBank/DDBJ databases">
        <title>Multiple horizontal gene transfer events from other fungi enriched the ability of initially mycotrophic Trichoderma (Ascomycota) to feed on dead plant biomass.</title>
        <authorList>
            <consortium name="DOE Joint Genome Institute"/>
            <person name="Aerts A."/>
            <person name="Atanasova L."/>
            <person name="Chenthamara K."/>
            <person name="Zhang J."/>
            <person name="Grujic M."/>
            <person name="Henrissat B."/>
            <person name="Kuo A."/>
            <person name="Salamov A."/>
            <person name="Lipzen A."/>
            <person name="Labutti K."/>
            <person name="Barry K."/>
            <person name="Miao Y."/>
            <person name="Rahimi M.J."/>
            <person name="Shen Q."/>
            <person name="Grigoriev I.V."/>
            <person name="Kubicek C.P."/>
            <person name="Druzhinina I.S."/>
        </authorList>
    </citation>
    <scope>NUCLEOTIDE SEQUENCE [LARGE SCALE GENOMIC DNA]</scope>
    <source>
        <strain evidence="2 3">ATCC 18648</strain>
    </source>
</reference>
<gene>
    <name evidence="2" type="ORF">M440DRAFT_170560</name>
</gene>
<evidence type="ECO:0000256" key="1">
    <source>
        <dbReference type="SAM" id="Phobius"/>
    </source>
</evidence>
<keyword evidence="1" id="KW-0472">Membrane</keyword>
<keyword evidence="1" id="KW-0812">Transmembrane</keyword>
<proteinExistence type="predicted"/>
<feature type="transmembrane region" description="Helical" evidence="1">
    <location>
        <begin position="44"/>
        <end position="60"/>
    </location>
</feature>
<dbReference type="Proteomes" id="UP000240760">
    <property type="component" value="Unassembled WGS sequence"/>
</dbReference>
<organism evidence="2 3">
    <name type="scientific">Trichoderma longibrachiatum ATCC 18648</name>
    <dbReference type="NCBI Taxonomy" id="983965"/>
    <lineage>
        <taxon>Eukaryota</taxon>
        <taxon>Fungi</taxon>
        <taxon>Dikarya</taxon>
        <taxon>Ascomycota</taxon>
        <taxon>Pezizomycotina</taxon>
        <taxon>Sordariomycetes</taxon>
        <taxon>Hypocreomycetidae</taxon>
        <taxon>Hypocreales</taxon>
        <taxon>Hypocreaceae</taxon>
        <taxon>Trichoderma</taxon>
    </lineage>
</organism>